<evidence type="ECO:0000256" key="1">
    <source>
        <dbReference type="SAM" id="Phobius"/>
    </source>
</evidence>
<keyword evidence="1" id="KW-1133">Transmembrane helix</keyword>
<feature type="transmembrane region" description="Helical" evidence="1">
    <location>
        <begin position="37"/>
        <end position="54"/>
    </location>
</feature>
<comment type="caution">
    <text evidence="2">The sequence shown here is derived from an EMBL/GenBank/DDBJ whole genome shotgun (WGS) entry which is preliminary data.</text>
</comment>
<keyword evidence="1" id="KW-0812">Transmembrane</keyword>
<protein>
    <submittedName>
        <fullName evidence="2">Glucan phosphoethanolaminetransferase (Alkaline phosphatase superfamily)</fullName>
    </submittedName>
</protein>
<name>A0ABU1J1L2_9BACL</name>
<keyword evidence="3" id="KW-1185">Reference proteome</keyword>
<gene>
    <name evidence="2" type="ORF">JOC58_003262</name>
</gene>
<dbReference type="RefSeq" id="WP_188777239.1">
    <property type="nucleotide sequence ID" value="NZ_BMMB01000009.1"/>
</dbReference>
<evidence type="ECO:0000313" key="3">
    <source>
        <dbReference type="Proteomes" id="UP001185028"/>
    </source>
</evidence>
<feature type="transmembrane region" description="Helical" evidence="1">
    <location>
        <begin position="113"/>
        <end position="132"/>
    </location>
</feature>
<sequence>MTTSPSKLPLKRKFFALLIAALFPGLGHIYLGLVQKGIQFIVLLLLDVSALLYFTSKGIQINLPLLIILALIVPIIYFYNIYDVLQSTDWINNHIRALVPFKKSSPAFAKLRGIYFGILLIVEGALICLFWLRPYWLRNIVSFWAGYATAGVCLLIGFALLVFQLIRIYRALHRPAQGETGGAIHARKN</sequence>
<dbReference type="Proteomes" id="UP001185028">
    <property type="component" value="Unassembled WGS sequence"/>
</dbReference>
<reference evidence="2 3" key="1">
    <citation type="submission" date="2023-07" db="EMBL/GenBank/DDBJ databases">
        <title>Genomic Encyclopedia of Type Strains, Phase IV (KMG-IV): sequencing the most valuable type-strain genomes for metagenomic binning, comparative biology and taxonomic classification.</title>
        <authorList>
            <person name="Goeker M."/>
        </authorList>
    </citation>
    <scope>NUCLEOTIDE SEQUENCE [LARGE SCALE GENOMIC DNA]</scope>
    <source>
        <strain evidence="2 3">DSM 22170</strain>
    </source>
</reference>
<dbReference type="EMBL" id="JAVDQH010000013">
    <property type="protein sequence ID" value="MDR6245361.1"/>
    <property type="molecule type" value="Genomic_DNA"/>
</dbReference>
<feature type="transmembrane region" description="Helical" evidence="1">
    <location>
        <begin position="144"/>
        <end position="166"/>
    </location>
</feature>
<evidence type="ECO:0000313" key="2">
    <source>
        <dbReference type="EMBL" id="MDR6245361.1"/>
    </source>
</evidence>
<organism evidence="2 3">
    <name type="scientific">Paenibacillus hunanensis</name>
    <dbReference type="NCBI Taxonomy" id="539262"/>
    <lineage>
        <taxon>Bacteria</taxon>
        <taxon>Bacillati</taxon>
        <taxon>Bacillota</taxon>
        <taxon>Bacilli</taxon>
        <taxon>Bacillales</taxon>
        <taxon>Paenibacillaceae</taxon>
        <taxon>Paenibacillus</taxon>
    </lineage>
</organism>
<keyword evidence="1" id="KW-0472">Membrane</keyword>
<accession>A0ABU1J1L2</accession>
<proteinExistence type="predicted"/>
<feature type="transmembrane region" description="Helical" evidence="1">
    <location>
        <begin position="61"/>
        <end position="82"/>
    </location>
</feature>